<dbReference type="KEGG" id="lpav:PLANPX_5643"/>
<gene>
    <name evidence="1" type="ORF">PLANPX_5643</name>
</gene>
<dbReference type="EMBL" id="AP021861">
    <property type="protein sequence ID" value="BBO36031.1"/>
    <property type="molecule type" value="Genomic_DNA"/>
</dbReference>
<protein>
    <submittedName>
        <fullName evidence="1">Uncharacterized protein</fullName>
    </submittedName>
</protein>
<keyword evidence="2" id="KW-1185">Reference proteome</keyword>
<name>A0A5K7XL86_9BACT</name>
<evidence type="ECO:0000313" key="2">
    <source>
        <dbReference type="Proteomes" id="UP000326837"/>
    </source>
</evidence>
<accession>A0A5K7XL86</accession>
<organism evidence="1 2">
    <name type="scientific">Lacipirellula parvula</name>
    <dbReference type="NCBI Taxonomy" id="2650471"/>
    <lineage>
        <taxon>Bacteria</taxon>
        <taxon>Pseudomonadati</taxon>
        <taxon>Planctomycetota</taxon>
        <taxon>Planctomycetia</taxon>
        <taxon>Pirellulales</taxon>
        <taxon>Lacipirellulaceae</taxon>
        <taxon>Lacipirellula</taxon>
    </lineage>
</organism>
<dbReference type="AlphaFoldDB" id="A0A5K7XL86"/>
<reference evidence="2" key="1">
    <citation type="submission" date="2019-10" db="EMBL/GenBank/DDBJ databases">
        <title>Lacipirellula parvula gen. nov., sp. nov., representing a lineage of planctomycetes widespread in freshwater anoxic habitats, and description of the family Lacipirellulaceae.</title>
        <authorList>
            <person name="Dedysh S.N."/>
            <person name="Kulichevskaya I.S."/>
            <person name="Beletsky A.V."/>
            <person name="Rakitin A.L."/>
            <person name="Mardanov A.V."/>
            <person name="Ivanova A.A."/>
            <person name="Saltykova V.X."/>
            <person name="Rijpstra W.I.C."/>
            <person name="Sinninghe Damste J.S."/>
            <person name="Ravin N.V."/>
        </authorList>
    </citation>
    <scope>NUCLEOTIDE SEQUENCE [LARGE SCALE GENOMIC DNA]</scope>
    <source>
        <strain evidence="2">PX69</strain>
    </source>
</reference>
<evidence type="ECO:0000313" key="1">
    <source>
        <dbReference type="EMBL" id="BBO36031.1"/>
    </source>
</evidence>
<dbReference type="Proteomes" id="UP000326837">
    <property type="component" value="Chromosome"/>
</dbReference>
<proteinExistence type="predicted"/>
<sequence>MEGGRLLMKMAFQNGWGWLEGREMPCWREMKLGGFGFPKWRLAEVAQGMCGRAYRRGSDLATIFGNRRDRFGLPKKRRSMRRLALWLQKRVAPHA</sequence>